<protein>
    <submittedName>
        <fullName evidence="9">Mitogen-activated protein kinase kinase kinase 5</fullName>
    </submittedName>
</protein>
<sequence>MHPEIPNELSQKAKNFILRCFIPEPEKRATAAELLEDPFLSEKKKSSTRLGNSVDYSRSISVPADKARPVAQKKISEPSIPNLPSSPEIEVKTIRSNPTITRTASSMLSPILIYPPDLSTSSTMPNTPSTEEMENSDTLLNRRSSSGGLLSPEVDMTNVPRSSIDIEHDGFYLLKKDSQRRLTLSRVLEQDSEKICSKWMLSIQQDFGNTVLTLNHLETLRCALKGYIMDQNKSVIEQAITTLKEELDFDSNAINELHSAIYMFQEAVNVVLRMHSIKPHWMFALDNLVRNAVQAAITVLSPELGANLAGQDARRGGAQEAGTPSALSTATSARDQLHQMHQLRQENNKYLGANLAGQDARRGGAQEAGTPSALSTATSARDQLHQMHQLRQENNKLHQELLESYQQNQALLRLMLEEQKMQTQIIKEFIEKKPRNEPEDNDEYDSADLEAIRNWASSRNVPEQAVLALATQGFTLNELLQYAQREDLAKLNLKGGIELRLWRAILEHRNQNTNHLRRTSSTETDMDTNSIVMVDCQRCKTSRTISNNSSCSNNPTIVIRDQQVNGDNAVAEYYTENGVANL</sequence>
<name>A0A194PP12_PAPXU</name>
<gene>
    <name evidence="9" type="ORF">RR46_14086</name>
</gene>
<feature type="coiled-coil region" evidence="6">
    <location>
        <begin position="380"/>
        <end position="422"/>
    </location>
</feature>
<dbReference type="Gene3D" id="1.10.510.10">
    <property type="entry name" value="Transferase(Phosphotransferase) domain 1"/>
    <property type="match status" value="1"/>
</dbReference>
<evidence type="ECO:0000256" key="6">
    <source>
        <dbReference type="SAM" id="Coils"/>
    </source>
</evidence>
<evidence type="ECO:0000256" key="3">
    <source>
        <dbReference type="ARBA" id="ARBA00022741"/>
    </source>
</evidence>
<dbReference type="EMBL" id="KQ459603">
    <property type="protein sequence ID" value="KPI92865.1"/>
    <property type="molecule type" value="Genomic_DNA"/>
</dbReference>
<evidence type="ECO:0000313" key="10">
    <source>
        <dbReference type="Proteomes" id="UP000053268"/>
    </source>
</evidence>
<dbReference type="Pfam" id="PF20302">
    <property type="entry name" value="HisK-N-like"/>
    <property type="match status" value="1"/>
</dbReference>
<dbReference type="PANTHER" id="PTHR11584:SF394">
    <property type="entry name" value="APOPTOTIC SIGNAL-REGULATING KINASE 1, ISOFORM C"/>
    <property type="match status" value="1"/>
</dbReference>
<evidence type="ECO:0000256" key="5">
    <source>
        <dbReference type="ARBA" id="ARBA00022840"/>
    </source>
</evidence>
<evidence type="ECO:0000256" key="2">
    <source>
        <dbReference type="ARBA" id="ARBA00022679"/>
    </source>
</evidence>
<feature type="region of interest" description="Disordered" evidence="7">
    <location>
        <begin position="65"/>
        <end position="87"/>
    </location>
</feature>
<dbReference type="AlphaFoldDB" id="A0A194PP12"/>
<keyword evidence="10" id="KW-1185">Reference proteome</keyword>
<evidence type="ECO:0000256" key="4">
    <source>
        <dbReference type="ARBA" id="ARBA00022777"/>
    </source>
</evidence>
<organism evidence="9 10">
    <name type="scientific">Papilio xuthus</name>
    <name type="common">Asian swallowtail butterfly</name>
    <dbReference type="NCBI Taxonomy" id="66420"/>
    <lineage>
        <taxon>Eukaryota</taxon>
        <taxon>Metazoa</taxon>
        <taxon>Ecdysozoa</taxon>
        <taxon>Arthropoda</taxon>
        <taxon>Hexapoda</taxon>
        <taxon>Insecta</taxon>
        <taxon>Pterygota</taxon>
        <taxon>Neoptera</taxon>
        <taxon>Endopterygota</taxon>
        <taxon>Lepidoptera</taxon>
        <taxon>Glossata</taxon>
        <taxon>Ditrysia</taxon>
        <taxon>Papilionoidea</taxon>
        <taxon>Papilionidae</taxon>
        <taxon>Papilioninae</taxon>
        <taxon>Papilio</taxon>
    </lineage>
</organism>
<keyword evidence="5" id="KW-0067">ATP-binding</keyword>
<dbReference type="Proteomes" id="UP000053268">
    <property type="component" value="Unassembled WGS sequence"/>
</dbReference>
<keyword evidence="1" id="KW-0723">Serine/threonine-protein kinase</keyword>
<dbReference type="PANTHER" id="PTHR11584">
    <property type="entry name" value="SERINE/THREONINE PROTEIN KINASE"/>
    <property type="match status" value="1"/>
</dbReference>
<dbReference type="SUPFAM" id="SSF56112">
    <property type="entry name" value="Protein kinase-like (PK-like)"/>
    <property type="match status" value="1"/>
</dbReference>
<evidence type="ECO:0000313" key="9">
    <source>
        <dbReference type="EMBL" id="KPI92865.1"/>
    </source>
</evidence>
<accession>A0A194PP12</accession>
<dbReference type="GO" id="GO:0005524">
    <property type="term" value="F:ATP binding"/>
    <property type="evidence" value="ECO:0007669"/>
    <property type="project" value="UniProtKB-KW"/>
</dbReference>
<dbReference type="InterPro" id="IPR011009">
    <property type="entry name" value="Kinase-like_dom_sf"/>
</dbReference>
<evidence type="ECO:0000256" key="7">
    <source>
        <dbReference type="SAM" id="MobiDB-lite"/>
    </source>
</evidence>
<keyword evidence="2" id="KW-0808">Transferase</keyword>
<reference evidence="9 10" key="1">
    <citation type="journal article" date="2015" name="Nat. Commun.">
        <title>Outbred genome sequencing and CRISPR/Cas9 gene editing in butterflies.</title>
        <authorList>
            <person name="Li X."/>
            <person name="Fan D."/>
            <person name="Zhang W."/>
            <person name="Liu G."/>
            <person name="Zhang L."/>
            <person name="Zhao L."/>
            <person name="Fang X."/>
            <person name="Chen L."/>
            <person name="Dong Y."/>
            <person name="Chen Y."/>
            <person name="Ding Y."/>
            <person name="Zhao R."/>
            <person name="Feng M."/>
            <person name="Zhu Y."/>
            <person name="Feng Y."/>
            <person name="Jiang X."/>
            <person name="Zhu D."/>
            <person name="Xiang H."/>
            <person name="Feng X."/>
            <person name="Li S."/>
            <person name="Wang J."/>
            <person name="Zhang G."/>
            <person name="Kronforst M.R."/>
            <person name="Wang W."/>
        </authorList>
    </citation>
    <scope>NUCLEOTIDE SEQUENCE [LARGE SCALE GENOMIC DNA]</scope>
    <source>
        <strain evidence="9">Ya'a_city_454_Px</strain>
        <tissue evidence="9">Whole body</tissue>
    </source>
</reference>
<dbReference type="InterPro" id="IPR046873">
    <property type="entry name" value="HisK-N-like"/>
</dbReference>
<feature type="domain" description="MAP3K HisK-N-like globin" evidence="8">
    <location>
        <begin position="172"/>
        <end position="303"/>
    </location>
</feature>
<evidence type="ECO:0000259" key="8">
    <source>
        <dbReference type="Pfam" id="PF20302"/>
    </source>
</evidence>
<dbReference type="GO" id="GO:0004674">
    <property type="term" value="F:protein serine/threonine kinase activity"/>
    <property type="evidence" value="ECO:0007669"/>
    <property type="project" value="UniProtKB-KW"/>
</dbReference>
<dbReference type="STRING" id="66420.A0A194PP12"/>
<proteinExistence type="predicted"/>
<keyword evidence="4 9" id="KW-0418">Kinase</keyword>
<keyword evidence="3" id="KW-0547">Nucleotide-binding</keyword>
<keyword evidence="6" id="KW-0175">Coiled coil</keyword>
<evidence type="ECO:0000256" key="1">
    <source>
        <dbReference type="ARBA" id="ARBA00022527"/>
    </source>
</evidence>